<dbReference type="InterPro" id="IPR000086">
    <property type="entry name" value="NUDIX_hydrolase_dom"/>
</dbReference>
<dbReference type="EC" id="3.6.1.-" evidence="4"/>
<accession>A0A1M7H9F0</accession>
<comment type="cofactor">
    <cofactor evidence="1">
        <name>Mn(2+)</name>
        <dbReference type="ChEBI" id="CHEBI:29035"/>
    </cofactor>
</comment>
<dbReference type="InterPro" id="IPR020084">
    <property type="entry name" value="NUDIX_hydrolase_CS"/>
</dbReference>
<proteinExistence type="inferred from homology"/>
<comment type="similarity">
    <text evidence="4">Belongs to the Nudix hydrolase family. RppH subfamily.</text>
</comment>
<feature type="domain" description="Nudix hydrolase" evidence="5">
    <location>
        <begin position="10"/>
        <end position="154"/>
    </location>
</feature>
<organism evidence="6 7">
    <name type="scientific">Roseovarius pacificus</name>
    <dbReference type="NCBI Taxonomy" id="337701"/>
    <lineage>
        <taxon>Bacteria</taxon>
        <taxon>Pseudomonadati</taxon>
        <taxon>Pseudomonadota</taxon>
        <taxon>Alphaproteobacteria</taxon>
        <taxon>Rhodobacterales</taxon>
        <taxon>Roseobacteraceae</taxon>
        <taxon>Roseovarius</taxon>
    </lineage>
</organism>
<evidence type="ECO:0000313" key="6">
    <source>
        <dbReference type="EMBL" id="SHM24973.1"/>
    </source>
</evidence>
<dbReference type="InterPro" id="IPR020476">
    <property type="entry name" value="Nudix_hydrolase"/>
</dbReference>
<dbReference type="InterPro" id="IPR015797">
    <property type="entry name" value="NUDIX_hydrolase-like_dom_sf"/>
</dbReference>
<dbReference type="AlphaFoldDB" id="A0A1M7H9F0"/>
<comment type="function">
    <text evidence="4">Accelerates the degradation of transcripts by removing pyrophosphate from the 5'-end of triphosphorylated RNA, leading to a more labile monophosphorylated state that can stimulate subsequent ribonuclease cleavage.</text>
</comment>
<dbReference type="CDD" id="cd03671">
    <property type="entry name" value="NUDIX_Ap4A_hydrolase_plant_like"/>
    <property type="match status" value="1"/>
</dbReference>
<keyword evidence="3 4" id="KW-0378">Hydrolase</keyword>
<dbReference type="NCBIfam" id="NF001937">
    <property type="entry name" value="PRK00714.1-4"/>
    <property type="match status" value="1"/>
</dbReference>
<dbReference type="PRINTS" id="PR00502">
    <property type="entry name" value="NUDIXFAMILY"/>
</dbReference>
<dbReference type="PROSITE" id="PS00893">
    <property type="entry name" value="NUDIX_BOX"/>
    <property type="match status" value="1"/>
</dbReference>
<dbReference type="Gene3D" id="3.90.79.10">
    <property type="entry name" value="Nucleoside Triphosphate Pyrophosphohydrolase"/>
    <property type="match status" value="1"/>
</dbReference>
<evidence type="ECO:0000256" key="4">
    <source>
        <dbReference type="HAMAP-Rule" id="MF_00298"/>
    </source>
</evidence>
<dbReference type="STRING" id="337701.SAMN05444398_11240"/>
<dbReference type="GO" id="GO:0019693">
    <property type="term" value="P:ribose phosphate metabolic process"/>
    <property type="evidence" value="ECO:0007669"/>
    <property type="project" value="TreeGrafter"/>
</dbReference>
<name>A0A1M7H9F0_9RHOB</name>
<dbReference type="GO" id="GO:0008893">
    <property type="term" value="F:guanosine-3',5'-bis(diphosphate) 3'-diphosphatase activity"/>
    <property type="evidence" value="ECO:0007669"/>
    <property type="project" value="TreeGrafter"/>
</dbReference>
<sequence length="160" mass="18515">MTPQDIANLPYRPCVGVMLANAEGRIFVGQRIDQDITAWQMPQGGIDPGEAPRDAALRELWEETGVPADLVTVEAETEGWIPYELPHDIVPRIWKGRYKGQEQKWFLLRFHGRDSDVNIETEHPEFSEWRWLDPAELIANIVPFKRTVYERVMAEFGNRL</sequence>
<comment type="cofactor">
    <cofactor evidence="2">
        <name>Mg(2+)</name>
        <dbReference type="ChEBI" id="CHEBI:18420"/>
    </cofactor>
</comment>
<dbReference type="NCBIfam" id="NF001936">
    <property type="entry name" value="PRK00714.1-3"/>
    <property type="match status" value="1"/>
</dbReference>
<dbReference type="PANTHER" id="PTHR11839:SF22">
    <property type="entry name" value="NUDIX HYDROLASE 26, CHLOROPLASTIC"/>
    <property type="match status" value="1"/>
</dbReference>
<dbReference type="InterPro" id="IPR022927">
    <property type="entry name" value="RppH"/>
</dbReference>
<dbReference type="EMBL" id="FRBR01000012">
    <property type="protein sequence ID" value="SHM24973.1"/>
    <property type="molecule type" value="Genomic_DNA"/>
</dbReference>
<protein>
    <recommendedName>
        <fullName evidence="4">RNA pyrophosphohydrolase</fullName>
        <ecNumber evidence="4">3.6.1.-</ecNumber>
    </recommendedName>
    <alternativeName>
        <fullName evidence="4">(Di)nucleoside polyphosphate hydrolase</fullName>
    </alternativeName>
</protein>
<dbReference type="PANTHER" id="PTHR11839">
    <property type="entry name" value="UDP/ADP-SUGAR PYROPHOSPHATASE"/>
    <property type="match status" value="1"/>
</dbReference>
<dbReference type="HAMAP" id="MF_00298">
    <property type="entry name" value="Nudix_RppH"/>
    <property type="match status" value="1"/>
</dbReference>
<evidence type="ECO:0000313" key="7">
    <source>
        <dbReference type="Proteomes" id="UP000183974"/>
    </source>
</evidence>
<dbReference type="PROSITE" id="PS51462">
    <property type="entry name" value="NUDIX"/>
    <property type="match status" value="1"/>
</dbReference>
<evidence type="ECO:0000259" key="5">
    <source>
        <dbReference type="PROSITE" id="PS51462"/>
    </source>
</evidence>
<dbReference type="Proteomes" id="UP000183974">
    <property type="component" value="Unassembled WGS sequence"/>
</dbReference>
<dbReference type="RefSeq" id="WP_073036195.1">
    <property type="nucleotide sequence ID" value="NZ_BMLR01000008.1"/>
</dbReference>
<evidence type="ECO:0000256" key="1">
    <source>
        <dbReference type="ARBA" id="ARBA00001936"/>
    </source>
</evidence>
<dbReference type="NCBIfam" id="NF001938">
    <property type="entry name" value="PRK00714.1-5"/>
    <property type="match status" value="1"/>
</dbReference>
<evidence type="ECO:0000256" key="2">
    <source>
        <dbReference type="ARBA" id="ARBA00001946"/>
    </source>
</evidence>
<dbReference type="Pfam" id="PF00293">
    <property type="entry name" value="NUDIX"/>
    <property type="match status" value="1"/>
</dbReference>
<dbReference type="GO" id="GO:0034432">
    <property type="term" value="F:bis(5'-adenosyl)-pentaphosphatase activity"/>
    <property type="evidence" value="ECO:0007669"/>
    <property type="project" value="TreeGrafter"/>
</dbReference>
<keyword evidence="7" id="KW-1185">Reference proteome</keyword>
<dbReference type="GO" id="GO:0006753">
    <property type="term" value="P:nucleoside phosphate metabolic process"/>
    <property type="evidence" value="ECO:0007669"/>
    <property type="project" value="TreeGrafter"/>
</dbReference>
<evidence type="ECO:0000256" key="3">
    <source>
        <dbReference type="ARBA" id="ARBA00022801"/>
    </source>
</evidence>
<dbReference type="SUPFAM" id="SSF55811">
    <property type="entry name" value="Nudix"/>
    <property type="match status" value="1"/>
</dbReference>
<feature type="short sequence motif" description="Nudix box" evidence="4">
    <location>
        <begin position="44"/>
        <end position="65"/>
    </location>
</feature>
<dbReference type="OrthoDB" id="9816040at2"/>
<comment type="cofactor">
    <cofactor evidence="4">
        <name>a divalent metal cation</name>
        <dbReference type="ChEBI" id="CHEBI:60240"/>
    </cofactor>
</comment>
<reference evidence="6 7" key="1">
    <citation type="submission" date="2016-11" db="EMBL/GenBank/DDBJ databases">
        <authorList>
            <person name="Jaros S."/>
            <person name="Januszkiewicz K."/>
            <person name="Wedrychowicz H."/>
        </authorList>
    </citation>
    <scope>NUCLEOTIDE SEQUENCE [LARGE SCALE GENOMIC DNA]</scope>
    <source>
        <strain evidence="6 7">DSM 29589</strain>
    </source>
</reference>
<gene>
    <name evidence="4" type="primary">rppH</name>
    <name evidence="4" type="synonym">nudH</name>
    <name evidence="6" type="ORF">SAMN05444398_11240</name>
</gene>